<dbReference type="EMBL" id="CP127173">
    <property type="protein sequence ID" value="WIV53749.1"/>
    <property type="molecule type" value="Genomic_DNA"/>
</dbReference>
<reference evidence="4 5" key="1">
    <citation type="submission" date="2023-06" db="EMBL/GenBank/DDBJ databases">
        <authorList>
            <person name="Oyuntsetseg B."/>
            <person name="Kim S.B."/>
        </authorList>
    </citation>
    <scope>NUCLEOTIDE SEQUENCE [LARGE SCALE GENOMIC DNA]</scope>
    <source>
        <strain evidence="4 5">2-2</strain>
    </source>
</reference>
<comment type="similarity">
    <text evidence="1 3">Belongs to the short-chain dehydrogenases/reductases (SDR) family.</text>
</comment>
<dbReference type="RefSeq" id="WP_285450219.1">
    <property type="nucleotide sequence ID" value="NZ_CP127173.1"/>
</dbReference>
<dbReference type="InterPro" id="IPR051911">
    <property type="entry name" value="SDR_oxidoreductase"/>
</dbReference>
<dbReference type="InterPro" id="IPR036291">
    <property type="entry name" value="NAD(P)-bd_dom_sf"/>
</dbReference>
<name>A0ABY8XDB1_9PSEU</name>
<dbReference type="PRINTS" id="PR00081">
    <property type="entry name" value="GDHRDH"/>
</dbReference>
<gene>
    <name evidence="4" type="ORF">QP939_33350</name>
</gene>
<protein>
    <submittedName>
        <fullName evidence="4">Oxidoreductase</fullName>
    </submittedName>
</protein>
<proteinExistence type="inferred from homology"/>
<dbReference type="Pfam" id="PF00106">
    <property type="entry name" value="adh_short"/>
    <property type="match status" value="1"/>
</dbReference>
<dbReference type="SUPFAM" id="SSF51735">
    <property type="entry name" value="NAD(P)-binding Rossmann-fold domains"/>
    <property type="match status" value="1"/>
</dbReference>
<evidence type="ECO:0000256" key="3">
    <source>
        <dbReference type="RuleBase" id="RU000363"/>
    </source>
</evidence>
<dbReference type="CDD" id="cd05374">
    <property type="entry name" value="17beta-HSD-like_SDR_c"/>
    <property type="match status" value="1"/>
</dbReference>
<dbReference type="PANTHER" id="PTHR43976">
    <property type="entry name" value="SHORT CHAIN DEHYDROGENASE"/>
    <property type="match status" value="1"/>
</dbReference>
<evidence type="ECO:0000256" key="2">
    <source>
        <dbReference type="ARBA" id="ARBA00023002"/>
    </source>
</evidence>
<sequence length="283" mass="29761">MPENAVWFITGCSSGLGRALAETVLGRGHRAVVTARDPERVADLVADHGDRALALPLDVTDHAQVADAVKRAEAAFGRIDVLVNNAGYGYLAAVEEGEDDAVRKLFNTNVFGLADVTRAVLPGMRARHAGHVVNVSSLGGLAAFGATGYYHATKFAVEGLSESLAAEVAPLGIKVTIVEPAAFRTEWSGPSMRQSAIRIDDYAETAGARRAATTATYGHQPGDPVRAAEAILAAVAADEPPLRLLLGKAAYDIASARLDSLKSTFDTWREITLGADFPGKETP</sequence>
<dbReference type="Gene3D" id="3.40.50.720">
    <property type="entry name" value="NAD(P)-binding Rossmann-like Domain"/>
    <property type="match status" value="1"/>
</dbReference>
<evidence type="ECO:0000256" key="1">
    <source>
        <dbReference type="ARBA" id="ARBA00006484"/>
    </source>
</evidence>
<evidence type="ECO:0000313" key="4">
    <source>
        <dbReference type="EMBL" id="WIV53749.1"/>
    </source>
</evidence>
<dbReference type="Proteomes" id="UP001227101">
    <property type="component" value="Chromosome"/>
</dbReference>
<dbReference type="NCBIfam" id="NF006114">
    <property type="entry name" value="PRK08263.1"/>
    <property type="match status" value="1"/>
</dbReference>
<dbReference type="PRINTS" id="PR00080">
    <property type="entry name" value="SDRFAMILY"/>
</dbReference>
<keyword evidence="5" id="KW-1185">Reference proteome</keyword>
<dbReference type="PANTHER" id="PTHR43976:SF16">
    <property type="entry name" value="SHORT-CHAIN DEHYDROGENASE_REDUCTASE FAMILY PROTEIN"/>
    <property type="match status" value="1"/>
</dbReference>
<accession>A0ABY8XDB1</accession>
<organism evidence="4 5">
    <name type="scientific">Amycolatopsis nalaikhensis</name>
    <dbReference type="NCBI Taxonomy" id="715472"/>
    <lineage>
        <taxon>Bacteria</taxon>
        <taxon>Bacillati</taxon>
        <taxon>Actinomycetota</taxon>
        <taxon>Actinomycetes</taxon>
        <taxon>Pseudonocardiales</taxon>
        <taxon>Pseudonocardiaceae</taxon>
        <taxon>Amycolatopsis</taxon>
    </lineage>
</organism>
<dbReference type="InterPro" id="IPR002347">
    <property type="entry name" value="SDR_fam"/>
</dbReference>
<keyword evidence="2" id="KW-0560">Oxidoreductase</keyword>
<evidence type="ECO:0000313" key="5">
    <source>
        <dbReference type="Proteomes" id="UP001227101"/>
    </source>
</evidence>
<dbReference type="NCBIfam" id="NF004824">
    <property type="entry name" value="PRK06180.1"/>
    <property type="match status" value="1"/>
</dbReference>